<dbReference type="GO" id="GO:0005737">
    <property type="term" value="C:cytoplasm"/>
    <property type="evidence" value="ECO:0007669"/>
    <property type="project" value="UniProtKB-SubCell"/>
</dbReference>
<comment type="subcellular location">
    <subcellularLocation>
        <location evidence="1">Cytoplasm</location>
    </subcellularLocation>
</comment>
<dbReference type="FunFam" id="2.60.40.10:FF:000214">
    <property type="entry name" value="titin isoform X1"/>
    <property type="match status" value="1"/>
</dbReference>
<name>A0A3Q3GKJ4_9LABR</name>
<dbReference type="PANTHER" id="PTHR35971">
    <property type="entry name" value="SI:DKEY-31G6.6"/>
    <property type="match status" value="1"/>
</dbReference>
<dbReference type="InterPro" id="IPR003598">
    <property type="entry name" value="Ig_sub2"/>
</dbReference>
<keyword evidence="5" id="KW-0732">Signal</keyword>
<dbReference type="GeneTree" id="ENSGT01110000267173"/>
<dbReference type="PROSITE" id="PS51257">
    <property type="entry name" value="PROKAR_LIPOPROTEIN"/>
    <property type="match status" value="1"/>
</dbReference>
<feature type="chain" id="PRO_5018767278" description="Ig-like domain-containing protein" evidence="5">
    <location>
        <begin position="26"/>
        <end position="121"/>
    </location>
</feature>
<dbReference type="SUPFAM" id="SSF48726">
    <property type="entry name" value="Immunoglobulin"/>
    <property type="match status" value="1"/>
</dbReference>
<keyword evidence="8" id="KW-1185">Reference proteome</keyword>
<evidence type="ECO:0000313" key="8">
    <source>
        <dbReference type="Proteomes" id="UP000261660"/>
    </source>
</evidence>
<dbReference type="InterPro" id="IPR003599">
    <property type="entry name" value="Ig_sub"/>
</dbReference>
<dbReference type="Ensembl" id="ENSLBET00000035622.1">
    <property type="protein sequence ID" value="ENSLBEP00000034142.1"/>
    <property type="gene ID" value="ENSLBEG00000025700.1"/>
</dbReference>
<dbReference type="InterPro" id="IPR052385">
    <property type="entry name" value="Obscurin/Obscurin-like_Reg"/>
</dbReference>
<evidence type="ECO:0000256" key="5">
    <source>
        <dbReference type="SAM" id="SignalP"/>
    </source>
</evidence>
<evidence type="ECO:0000256" key="2">
    <source>
        <dbReference type="ARBA" id="ARBA00022490"/>
    </source>
</evidence>
<dbReference type="InterPro" id="IPR007110">
    <property type="entry name" value="Ig-like_dom"/>
</dbReference>
<dbReference type="STRING" id="56723.ENSLBEP00000034142"/>
<feature type="signal peptide" evidence="5">
    <location>
        <begin position="1"/>
        <end position="25"/>
    </location>
</feature>
<dbReference type="Gene3D" id="2.60.40.10">
    <property type="entry name" value="Immunoglobulins"/>
    <property type="match status" value="1"/>
</dbReference>
<dbReference type="InterPro" id="IPR013098">
    <property type="entry name" value="Ig_I-set"/>
</dbReference>
<dbReference type="InParanoid" id="A0A3Q3GKJ4"/>
<organism evidence="7 8">
    <name type="scientific">Labrus bergylta</name>
    <name type="common">ballan wrasse</name>
    <dbReference type="NCBI Taxonomy" id="56723"/>
    <lineage>
        <taxon>Eukaryota</taxon>
        <taxon>Metazoa</taxon>
        <taxon>Chordata</taxon>
        <taxon>Craniata</taxon>
        <taxon>Vertebrata</taxon>
        <taxon>Euteleostomi</taxon>
        <taxon>Actinopterygii</taxon>
        <taxon>Neopterygii</taxon>
        <taxon>Teleostei</taxon>
        <taxon>Neoteleostei</taxon>
        <taxon>Acanthomorphata</taxon>
        <taxon>Eupercaria</taxon>
        <taxon>Labriformes</taxon>
        <taxon>Labridae</taxon>
        <taxon>Labrus</taxon>
    </lineage>
</organism>
<accession>A0A3Q3GKJ4</accession>
<dbReference type="InterPro" id="IPR036179">
    <property type="entry name" value="Ig-like_dom_sf"/>
</dbReference>
<keyword evidence="4" id="KW-1015">Disulfide bond</keyword>
<dbReference type="SMART" id="SM00408">
    <property type="entry name" value="IGc2"/>
    <property type="match status" value="1"/>
</dbReference>
<dbReference type="AlphaFoldDB" id="A0A3Q3GKJ4"/>
<evidence type="ECO:0000256" key="3">
    <source>
        <dbReference type="ARBA" id="ARBA00022553"/>
    </source>
</evidence>
<dbReference type="SMART" id="SM00409">
    <property type="entry name" value="IG"/>
    <property type="match status" value="1"/>
</dbReference>
<evidence type="ECO:0000313" key="7">
    <source>
        <dbReference type="Ensembl" id="ENSLBEP00000034142.1"/>
    </source>
</evidence>
<reference evidence="7" key="1">
    <citation type="submission" date="2025-08" db="UniProtKB">
        <authorList>
            <consortium name="Ensembl"/>
        </authorList>
    </citation>
    <scope>IDENTIFICATION</scope>
</reference>
<evidence type="ECO:0000259" key="6">
    <source>
        <dbReference type="PROSITE" id="PS50835"/>
    </source>
</evidence>
<evidence type="ECO:0000256" key="1">
    <source>
        <dbReference type="ARBA" id="ARBA00004496"/>
    </source>
</evidence>
<keyword evidence="3" id="KW-0597">Phosphoprotein</keyword>
<dbReference type="PROSITE" id="PS50835">
    <property type="entry name" value="IG_LIKE"/>
    <property type="match status" value="1"/>
</dbReference>
<dbReference type="Pfam" id="PF07679">
    <property type="entry name" value="I-set"/>
    <property type="match status" value="1"/>
</dbReference>
<dbReference type="InterPro" id="IPR013783">
    <property type="entry name" value="Ig-like_fold"/>
</dbReference>
<evidence type="ECO:0000256" key="4">
    <source>
        <dbReference type="ARBA" id="ARBA00023157"/>
    </source>
</evidence>
<protein>
    <recommendedName>
        <fullName evidence="6">Ig-like domain-containing protein</fullName>
    </recommendedName>
</protein>
<keyword evidence="2" id="KW-0963">Cytoplasm</keyword>
<reference evidence="7" key="2">
    <citation type="submission" date="2025-09" db="UniProtKB">
        <authorList>
            <consortium name="Ensembl"/>
        </authorList>
    </citation>
    <scope>IDENTIFICATION</scope>
</reference>
<sequence length="121" mass="13384">MAPKLKTLTTLQSIGTFLILTSCLSRCVSEGDAVFVVKLQDYTATEKDEVSLDCELSKDVPVIWYKEEKEIVSSKTVVMKSEGTRRSLVLKKVEQSDKGKYVCDCGTDKTAANLNIEGKLD</sequence>
<feature type="domain" description="Ig-like" evidence="6">
    <location>
        <begin position="3"/>
        <end position="103"/>
    </location>
</feature>
<proteinExistence type="predicted"/>
<dbReference type="PANTHER" id="PTHR35971:SF5">
    <property type="entry name" value="OBSCURIN LIKE CYTOSKELETAL ADAPTOR 1"/>
    <property type="match status" value="1"/>
</dbReference>
<dbReference type="Proteomes" id="UP000261660">
    <property type="component" value="Unplaced"/>
</dbReference>